<dbReference type="InterPro" id="IPR001375">
    <property type="entry name" value="Peptidase_S9_cat"/>
</dbReference>
<reference evidence="3" key="2">
    <citation type="journal article" date="2017" name="Stand. Genomic Sci.">
        <title>Complete genome sequence of the sulfur-oxidizing chemolithoautotrophic Sulfurovum lithotrophicum 42BKTT.</title>
        <authorList>
            <person name="Jeon W."/>
            <person name="Priscilla L."/>
            <person name="Park G."/>
            <person name="Lee H."/>
            <person name="Lee N."/>
            <person name="Lee D."/>
            <person name="Kwon H."/>
            <person name="Ahn I."/>
            <person name="Lee C."/>
            <person name="Lee H."/>
            <person name="Ahn J."/>
        </authorList>
    </citation>
    <scope>NUCLEOTIDE SEQUENCE [LARGE SCALE GENOMIC DNA]</scope>
    <source>
        <strain evidence="3">ATCC BAA-797 / 42BKT</strain>
    </source>
</reference>
<dbReference type="SUPFAM" id="SSF53474">
    <property type="entry name" value="alpha/beta-Hydrolases"/>
    <property type="match status" value="1"/>
</dbReference>
<dbReference type="GO" id="GO:0006508">
    <property type="term" value="P:proteolysis"/>
    <property type="evidence" value="ECO:0007669"/>
    <property type="project" value="InterPro"/>
</dbReference>
<keyword evidence="3" id="KW-1185">Reference proteome</keyword>
<proteinExistence type="predicted"/>
<dbReference type="KEGG" id="slh:YH65_00385"/>
<name>A0A7U4LZE5_9BACT</name>
<dbReference type="PIRSF" id="PIRSF029171">
    <property type="entry name" value="Esterase_LipA"/>
    <property type="match status" value="1"/>
</dbReference>
<dbReference type="Pfam" id="PF00326">
    <property type="entry name" value="Peptidase_S9"/>
    <property type="match status" value="1"/>
</dbReference>
<dbReference type="GO" id="GO:0016042">
    <property type="term" value="P:lipid catabolic process"/>
    <property type="evidence" value="ECO:0007669"/>
    <property type="project" value="InterPro"/>
</dbReference>
<evidence type="ECO:0000259" key="1">
    <source>
        <dbReference type="Pfam" id="PF00326"/>
    </source>
</evidence>
<dbReference type="RefSeq" id="WP_046550147.1">
    <property type="nucleotide sequence ID" value="NZ_CP011308.1"/>
</dbReference>
<dbReference type="InterPro" id="IPR005152">
    <property type="entry name" value="Lipase_secreted"/>
</dbReference>
<reference evidence="2 3" key="1">
    <citation type="submission" date="2015-04" db="EMBL/GenBank/DDBJ databases">
        <title>Complete genome sequence of Sulfurovum lithotrophicum ATCC BAA-797T.</title>
        <authorList>
            <person name="Ahn J."/>
            <person name="Park G."/>
            <person name="Jeon W."/>
            <person name="Jang Y."/>
            <person name="Jang M."/>
            <person name="Lee H."/>
            <person name="Lee H."/>
        </authorList>
    </citation>
    <scope>NUCLEOTIDE SEQUENCE [LARGE SCALE GENOMIC DNA]</scope>
    <source>
        <strain evidence="3">ATCC BAA-797 / 42BKT</strain>
    </source>
</reference>
<protein>
    <recommendedName>
        <fullName evidence="1">Peptidase S9 prolyl oligopeptidase catalytic domain-containing protein</fullName>
    </recommendedName>
</protein>
<dbReference type="AlphaFoldDB" id="A0A7U4LZE5"/>
<dbReference type="PROSITE" id="PS51257">
    <property type="entry name" value="PROKAR_LIPOPROTEIN"/>
    <property type="match status" value="1"/>
</dbReference>
<dbReference type="GO" id="GO:0008236">
    <property type="term" value="F:serine-type peptidase activity"/>
    <property type="evidence" value="ECO:0007669"/>
    <property type="project" value="InterPro"/>
</dbReference>
<dbReference type="Proteomes" id="UP000034444">
    <property type="component" value="Chromosome"/>
</dbReference>
<dbReference type="OrthoDB" id="9955at2"/>
<accession>A0A7U4LZE5</accession>
<dbReference type="GO" id="GO:0004806">
    <property type="term" value="F:triacylglycerol lipase activity"/>
    <property type="evidence" value="ECO:0007669"/>
    <property type="project" value="InterPro"/>
</dbReference>
<dbReference type="Gene3D" id="1.10.260.160">
    <property type="match status" value="1"/>
</dbReference>
<evidence type="ECO:0000313" key="2">
    <source>
        <dbReference type="EMBL" id="AKF24033.1"/>
    </source>
</evidence>
<evidence type="ECO:0000313" key="3">
    <source>
        <dbReference type="Proteomes" id="UP000034444"/>
    </source>
</evidence>
<sequence length="417" mass="45240">MKSQISKVLLAVSVFWFVGCGSDLHQPENEVVSGGEVVVDLDGASIKQNLIDNGVIPADYDKPVFGYKAYKIPYETTDEQGEKVEVSGLMVIPTGIPDTMKAAGLSVVCDDHDTRFGNFEMPTVIAEQTSSPDGSPVIFSSMMGFATLQPDYIGYGDSLDHYHPFLLKKSLANATVDFINAARKFAQNNNIPLNEQLYLTGYSEGGYAAMATLQKIESEGTMSVTMAAPMSGPYDLEQIGMGVLSQPEISVPSFMAYTAYAYALTYNEPVDTMVNEPYASKLDDLFDGERARPEIDPELTTKTTGPDGLFDPLFVNDFFNNSANWFKVALADNEVYKWAPQTPVTLLHCEGDDVVPYEISQLAAGTMQYLGAASVTLLSIEQILGLPQPVNHSDCGPYAYQAAAGIFAQTRAATIGY</sequence>
<dbReference type="EMBL" id="CP011308">
    <property type="protein sequence ID" value="AKF24033.1"/>
    <property type="molecule type" value="Genomic_DNA"/>
</dbReference>
<dbReference type="PANTHER" id="PTHR34853">
    <property type="match status" value="1"/>
</dbReference>
<feature type="domain" description="Peptidase S9 prolyl oligopeptidase catalytic" evidence="1">
    <location>
        <begin position="141"/>
        <end position="214"/>
    </location>
</feature>
<organism evidence="2 3">
    <name type="scientific">Sulfurovum lithotrophicum</name>
    <dbReference type="NCBI Taxonomy" id="206403"/>
    <lineage>
        <taxon>Bacteria</taxon>
        <taxon>Pseudomonadati</taxon>
        <taxon>Campylobacterota</taxon>
        <taxon>Epsilonproteobacteria</taxon>
        <taxon>Campylobacterales</taxon>
        <taxon>Sulfurovaceae</taxon>
        <taxon>Sulfurovum</taxon>
    </lineage>
</organism>
<dbReference type="PANTHER" id="PTHR34853:SF1">
    <property type="entry name" value="LIPASE 5"/>
    <property type="match status" value="1"/>
</dbReference>
<dbReference type="InterPro" id="IPR029058">
    <property type="entry name" value="AB_hydrolase_fold"/>
</dbReference>
<dbReference type="Gene3D" id="3.40.50.1820">
    <property type="entry name" value="alpha/beta hydrolase"/>
    <property type="match status" value="1"/>
</dbReference>
<gene>
    <name evidence="2" type="ORF">YH65_00385</name>
</gene>